<organism evidence="3 4">
    <name type="scientific">Setaria viridis</name>
    <name type="common">Green bristlegrass</name>
    <name type="synonym">Setaria italica subsp. viridis</name>
    <dbReference type="NCBI Taxonomy" id="4556"/>
    <lineage>
        <taxon>Eukaryota</taxon>
        <taxon>Viridiplantae</taxon>
        <taxon>Streptophyta</taxon>
        <taxon>Embryophyta</taxon>
        <taxon>Tracheophyta</taxon>
        <taxon>Spermatophyta</taxon>
        <taxon>Magnoliopsida</taxon>
        <taxon>Liliopsida</taxon>
        <taxon>Poales</taxon>
        <taxon>Poaceae</taxon>
        <taxon>PACMAD clade</taxon>
        <taxon>Panicoideae</taxon>
        <taxon>Panicodae</taxon>
        <taxon>Paniceae</taxon>
        <taxon>Cenchrinae</taxon>
        <taxon>Setaria</taxon>
    </lineage>
</organism>
<dbReference type="Pfam" id="PF12937">
    <property type="entry name" value="F-box-like"/>
    <property type="match status" value="1"/>
</dbReference>
<dbReference type="Gene3D" id="1.20.1280.50">
    <property type="match status" value="1"/>
</dbReference>
<gene>
    <name evidence="3" type="ORF">SEVIR_3G401600v2</name>
</gene>
<dbReference type="AlphaFoldDB" id="A0A4U6VIQ6"/>
<dbReference type="Proteomes" id="UP000298652">
    <property type="component" value="Chromosome 3"/>
</dbReference>
<evidence type="ECO:0000313" key="3">
    <source>
        <dbReference type="EMBL" id="TKW29531.1"/>
    </source>
</evidence>
<dbReference type="PANTHER" id="PTHR31264">
    <property type="entry name" value="OS07G0554500 PROTEIN-RELATED"/>
    <property type="match status" value="1"/>
</dbReference>
<proteinExistence type="predicted"/>
<keyword evidence="4" id="KW-1185">Reference proteome</keyword>
<dbReference type="EMBL" id="CM016554">
    <property type="protein sequence ID" value="TKW29531.1"/>
    <property type="molecule type" value="Genomic_DNA"/>
</dbReference>
<dbReference type="Gramene" id="TKW29531">
    <property type="protein sequence ID" value="TKW29531"/>
    <property type="gene ID" value="SEVIR_3G401600v2"/>
</dbReference>
<reference evidence="3" key="1">
    <citation type="submission" date="2019-03" db="EMBL/GenBank/DDBJ databases">
        <title>WGS assembly of Setaria viridis.</title>
        <authorList>
            <person name="Huang P."/>
            <person name="Jenkins J."/>
            <person name="Grimwood J."/>
            <person name="Barry K."/>
            <person name="Healey A."/>
            <person name="Mamidi S."/>
            <person name="Sreedasyam A."/>
            <person name="Shu S."/>
            <person name="Feldman M."/>
            <person name="Wu J."/>
            <person name="Yu Y."/>
            <person name="Chen C."/>
            <person name="Johnson J."/>
            <person name="Rokhsar D."/>
            <person name="Baxter I."/>
            <person name="Schmutz J."/>
            <person name="Brutnell T."/>
            <person name="Kellogg E."/>
        </authorList>
    </citation>
    <scope>NUCLEOTIDE SEQUENCE [LARGE SCALE GENOMIC DNA]</scope>
</reference>
<dbReference type="InterPro" id="IPR001810">
    <property type="entry name" value="F-box_dom"/>
</dbReference>
<evidence type="ECO:0000313" key="4">
    <source>
        <dbReference type="Proteomes" id="UP000298652"/>
    </source>
</evidence>
<dbReference type="InterPro" id="IPR036047">
    <property type="entry name" value="F-box-like_dom_sf"/>
</dbReference>
<sequence>MRSAHTAPLHNRRRIRLIPPRPRSRARDGLAAGAPAAKPGLPDEILEDIFIRLDSAADLARANAACTTFHRVVTARRFLRRYRSLHSPPVLGGIVAEIGIFHPAEPPHRSASAAGAVARAADFTFSLLPKPNRWRTRDVRDGRVLLSAPAPAPASSLEDLVVCDPLHRRHVLIPSIPGDQVASARYFDYDKQEFEPFLSPASEEEKESSSNRAMCNVLSNNKVVTFVFSSVTGQWQRVAETSGFGSINPELFVRHCVRRCSTGRIHTRTSCSPWCSGMLHAIVEFEEGKVGFLALDIGTLELYLRDDGVDADEWRHGKTIPLPQYGCLWYILGATENI</sequence>
<evidence type="ECO:0000256" key="1">
    <source>
        <dbReference type="SAM" id="MobiDB-lite"/>
    </source>
</evidence>
<dbReference type="PANTHER" id="PTHR31264:SF7">
    <property type="entry name" value="F-BOX DOMAIN CONTAINING PROTEIN, EXPRESSED"/>
    <property type="match status" value="1"/>
</dbReference>
<feature type="region of interest" description="Disordered" evidence="1">
    <location>
        <begin position="1"/>
        <end position="36"/>
    </location>
</feature>
<protein>
    <recommendedName>
        <fullName evidence="2">F-box domain-containing protein</fullName>
    </recommendedName>
</protein>
<feature type="domain" description="F-box" evidence="2">
    <location>
        <begin position="41"/>
        <end position="76"/>
    </location>
</feature>
<evidence type="ECO:0000259" key="2">
    <source>
        <dbReference type="Pfam" id="PF12937"/>
    </source>
</evidence>
<dbReference type="SUPFAM" id="SSF81383">
    <property type="entry name" value="F-box domain"/>
    <property type="match status" value="1"/>
</dbReference>
<accession>A0A4U6VIQ6</accession>
<dbReference type="OMA" id="CSTGRIH"/>
<name>A0A4U6VIQ6_SETVI</name>